<reference evidence="2" key="1">
    <citation type="journal article" date="2010" name="Science">
        <title>Signatures of adaptation to obligate biotrophy in the Hyaloperonospora arabidopsidis genome.</title>
        <authorList>
            <person name="Baxter L."/>
            <person name="Tripathy S."/>
            <person name="Ishaque N."/>
            <person name="Boot N."/>
            <person name="Cabral A."/>
            <person name="Kemen E."/>
            <person name="Thines M."/>
            <person name="Ah-Fong A."/>
            <person name="Anderson R."/>
            <person name="Badejoko W."/>
            <person name="Bittner-Eddy P."/>
            <person name="Boore J.L."/>
            <person name="Chibucos M.C."/>
            <person name="Coates M."/>
            <person name="Dehal P."/>
            <person name="Delehaunty K."/>
            <person name="Dong S."/>
            <person name="Downton P."/>
            <person name="Dumas B."/>
            <person name="Fabro G."/>
            <person name="Fronick C."/>
            <person name="Fuerstenberg S.I."/>
            <person name="Fulton L."/>
            <person name="Gaulin E."/>
            <person name="Govers F."/>
            <person name="Hughes L."/>
            <person name="Humphray S."/>
            <person name="Jiang R.H."/>
            <person name="Judelson H."/>
            <person name="Kamoun S."/>
            <person name="Kyung K."/>
            <person name="Meijer H."/>
            <person name="Minx P."/>
            <person name="Morris P."/>
            <person name="Nelson J."/>
            <person name="Phuntumart V."/>
            <person name="Qutob D."/>
            <person name="Rehmany A."/>
            <person name="Rougon-Cardoso A."/>
            <person name="Ryden P."/>
            <person name="Torto-Alalibo T."/>
            <person name="Studholme D."/>
            <person name="Wang Y."/>
            <person name="Win J."/>
            <person name="Wood J."/>
            <person name="Clifton S.W."/>
            <person name="Rogers J."/>
            <person name="Van den Ackerveken G."/>
            <person name="Jones J.D."/>
            <person name="McDowell J.M."/>
            <person name="Beynon J."/>
            <person name="Tyler B.M."/>
        </authorList>
    </citation>
    <scope>NUCLEOTIDE SEQUENCE [LARGE SCALE GENOMIC DNA]</scope>
    <source>
        <strain evidence="2">Emoy2</strain>
    </source>
</reference>
<evidence type="ECO:0000313" key="1">
    <source>
        <dbReference type="EnsemblProtists" id="HpaP800036"/>
    </source>
</evidence>
<dbReference type="VEuPathDB" id="FungiDB:HpaG800036"/>
<sequence>MFSQQFCLLRTLLVKQGYLFPLDVKFILNELGDGGVLAVWSQGEQQCANGFLPYRRTQVFDGIPFDLNQMEVAFMRGMKIIPLIVQHVHGR</sequence>
<dbReference type="AlphaFoldDB" id="M4B189"/>
<keyword evidence="2" id="KW-1185">Reference proteome</keyword>
<evidence type="ECO:0000313" key="2">
    <source>
        <dbReference type="Proteomes" id="UP000011713"/>
    </source>
</evidence>
<name>M4B189_HYAAE</name>
<dbReference type="Proteomes" id="UP000011713">
    <property type="component" value="Unassembled WGS sequence"/>
</dbReference>
<dbReference type="EMBL" id="JH597776">
    <property type="status" value="NOT_ANNOTATED_CDS"/>
    <property type="molecule type" value="Genomic_DNA"/>
</dbReference>
<organism evidence="1 2">
    <name type="scientific">Hyaloperonospora arabidopsidis (strain Emoy2)</name>
    <name type="common">Downy mildew agent</name>
    <name type="synonym">Peronospora arabidopsidis</name>
    <dbReference type="NCBI Taxonomy" id="559515"/>
    <lineage>
        <taxon>Eukaryota</taxon>
        <taxon>Sar</taxon>
        <taxon>Stramenopiles</taxon>
        <taxon>Oomycota</taxon>
        <taxon>Peronosporomycetes</taxon>
        <taxon>Peronosporales</taxon>
        <taxon>Peronosporaceae</taxon>
        <taxon>Hyaloperonospora</taxon>
    </lineage>
</organism>
<reference evidence="1" key="2">
    <citation type="submission" date="2015-06" db="UniProtKB">
        <authorList>
            <consortium name="EnsemblProtists"/>
        </authorList>
    </citation>
    <scope>IDENTIFICATION</scope>
    <source>
        <strain evidence="1">Emoy2</strain>
    </source>
</reference>
<dbReference type="HOGENOM" id="CLU_2431674_0_0_1"/>
<accession>M4B189</accession>
<dbReference type="EnsemblProtists" id="HpaT800036">
    <property type="protein sequence ID" value="HpaP800036"/>
    <property type="gene ID" value="HpaG800036"/>
</dbReference>
<dbReference type="InParanoid" id="M4B189"/>
<protein>
    <submittedName>
        <fullName evidence="1">Uncharacterized protein</fullName>
    </submittedName>
</protein>
<proteinExistence type="predicted"/>